<feature type="transmembrane region" description="Helical" evidence="1">
    <location>
        <begin position="156"/>
        <end position="174"/>
    </location>
</feature>
<accession>A0A1H8IAX0</accession>
<feature type="transmembrane region" description="Helical" evidence="1">
    <location>
        <begin position="298"/>
        <end position="319"/>
    </location>
</feature>
<gene>
    <name evidence="2" type="ORF">SAMN05216388_1004111</name>
</gene>
<dbReference type="PANTHER" id="PTHR38815">
    <property type="entry name" value="HYPOTHETICAL MEMBRANE PROTEIN, CONSERVED, DUF373 FAMILY"/>
    <property type="match status" value="1"/>
</dbReference>
<name>A0A1H8IAX0_9EURY</name>
<feature type="transmembrane region" description="Helical" evidence="1">
    <location>
        <begin position="258"/>
        <end position="278"/>
    </location>
</feature>
<evidence type="ECO:0000313" key="3">
    <source>
        <dbReference type="Proteomes" id="UP000198775"/>
    </source>
</evidence>
<keyword evidence="1" id="KW-1133">Transmembrane helix</keyword>
<protein>
    <submittedName>
        <fullName evidence="2">Putative membrane protein</fullName>
    </submittedName>
</protein>
<dbReference type="Proteomes" id="UP000198775">
    <property type="component" value="Unassembled WGS sequence"/>
</dbReference>
<feature type="transmembrane region" description="Helical" evidence="1">
    <location>
        <begin position="219"/>
        <end position="238"/>
    </location>
</feature>
<dbReference type="AlphaFoldDB" id="A0A1H8IAX0"/>
<dbReference type="Pfam" id="PF04123">
    <property type="entry name" value="DUF373"/>
    <property type="match status" value="1"/>
</dbReference>
<dbReference type="EMBL" id="FOCX01000004">
    <property type="protein sequence ID" value="SEN65305.1"/>
    <property type="molecule type" value="Genomic_DNA"/>
</dbReference>
<proteinExistence type="predicted"/>
<feature type="transmembrane region" description="Helical" evidence="1">
    <location>
        <begin position="325"/>
        <end position="349"/>
    </location>
</feature>
<keyword evidence="1" id="KW-0812">Transmembrane</keyword>
<keyword evidence="3" id="KW-1185">Reference proteome</keyword>
<evidence type="ECO:0000256" key="1">
    <source>
        <dbReference type="SAM" id="Phobius"/>
    </source>
</evidence>
<sequence>MLLVLCVDLDDDLGRKTGVDTPVIGRDAVEEAAVALATADPEDSDVNVLFEGLHIQKSIDDEDVEVAAVTGVDGKDVAANRKVGEEVDTVLASISASDDVRAIVVTDGAQDESVVPVIRSRVYIDGVQRVVVRQAQDLESMYYTIKQVLDDPETRGTILVPLGILLLIYPLAIIADQLGLPGAVFGITSGLLGLYILGRGLGVERALDSAIDRLRSVFYAGRVTLITSVVAAALLLIGGVEGVQSLETAQTSRGTLSALEVLAALVIGAVRWFAAAGITSSLGRVTDEFLAGEFEWHYLNAPFYVVAISAVLYGMSAYFLDLVTLSFLAATLTGGTILGLVSTLAFAVVESRIRADRPPA</sequence>
<organism evidence="2 3">
    <name type="scientific">Halorientalis persicus</name>
    <dbReference type="NCBI Taxonomy" id="1367881"/>
    <lineage>
        <taxon>Archaea</taxon>
        <taxon>Methanobacteriati</taxon>
        <taxon>Methanobacteriota</taxon>
        <taxon>Stenosarchaea group</taxon>
        <taxon>Halobacteria</taxon>
        <taxon>Halobacteriales</taxon>
        <taxon>Haloarculaceae</taxon>
        <taxon>Halorientalis</taxon>
    </lineage>
</organism>
<feature type="transmembrane region" description="Helical" evidence="1">
    <location>
        <begin position="180"/>
        <end position="198"/>
    </location>
</feature>
<dbReference type="RefSeq" id="WP_092658576.1">
    <property type="nucleotide sequence ID" value="NZ_FOCX01000004.1"/>
</dbReference>
<reference evidence="3" key="1">
    <citation type="submission" date="2016-10" db="EMBL/GenBank/DDBJ databases">
        <authorList>
            <person name="Varghese N."/>
            <person name="Submissions S."/>
        </authorList>
    </citation>
    <scope>NUCLEOTIDE SEQUENCE [LARGE SCALE GENOMIC DNA]</scope>
    <source>
        <strain evidence="3">IBRC-M 10043</strain>
    </source>
</reference>
<dbReference type="OrthoDB" id="201773at2157"/>
<dbReference type="InterPro" id="IPR007254">
    <property type="entry name" value="DUF373"/>
</dbReference>
<keyword evidence="1" id="KW-0472">Membrane</keyword>
<dbReference type="PANTHER" id="PTHR38815:SF1">
    <property type="entry name" value="DUF373 FAMILY PROTEIN"/>
    <property type="match status" value="1"/>
</dbReference>
<evidence type="ECO:0000313" key="2">
    <source>
        <dbReference type="EMBL" id="SEN65305.1"/>
    </source>
</evidence>